<proteinExistence type="predicted"/>
<reference evidence="3 4" key="1">
    <citation type="submission" date="2019-09" db="EMBL/GenBank/DDBJ databases">
        <title>Genomic sequencing of 4 copper resistant soil isolates.</title>
        <authorList>
            <person name="Havryliuk O."/>
        </authorList>
    </citation>
    <scope>NUCLEOTIDE SEQUENCE [LARGE SCALE GENOMIC DNA]</scope>
    <source>
        <strain evidence="3 4">UKR4</strain>
    </source>
</reference>
<feature type="domain" description="Glycosyltransferase subfamily 4-like N-terminal" evidence="2">
    <location>
        <begin position="21"/>
        <end position="187"/>
    </location>
</feature>
<dbReference type="InterPro" id="IPR028098">
    <property type="entry name" value="Glyco_trans_4-like_N"/>
</dbReference>
<evidence type="ECO:0000313" key="4">
    <source>
        <dbReference type="Proteomes" id="UP000323909"/>
    </source>
</evidence>
<dbReference type="Pfam" id="PF13439">
    <property type="entry name" value="Glyco_transf_4"/>
    <property type="match status" value="1"/>
</dbReference>
<dbReference type="PANTHER" id="PTHR12526:SF636">
    <property type="entry name" value="BLL3647 PROTEIN"/>
    <property type="match status" value="1"/>
</dbReference>
<dbReference type="CDD" id="cd03794">
    <property type="entry name" value="GT4_WbuB-like"/>
    <property type="match status" value="1"/>
</dbReference>
<dbReference type="Pfam" id="PF00534">
    <property type="entry name" value="Glycos_transf_1"/>
    <property type="match status" value="1"/>
</dbReference>
<dbReference type="Proteomes" id="UP000323909">
    <property type="component" value="Unassembled WGS sequence"/>
</dbReference>
<dbReference type="RefSeq" id="WP_150055059.1">
    <property type="nucleotide sequence ID" value="NZ_VWXT01000041.1"/>
</dbReference>
<evidence type="ECO:0000259" key="1">
    <source>
        <dbReference type="Pfam" id="PF00534"/>
    </source>
</evidence>
<name>A0A5M8FPS8_PSEVE</name>
<sequence>MKILMLCTKFSLSENDPWLTNELADSLQTAGNEVTVVCLDWFGKPDAKNQRFTTSTDVEVESLVPVQIRSPFQLVSRLVKWTLSSFSAYWSVRRLMKQKRFELVIGFSPSAVMALPILKMTGRSNVKSVLFQWDFFPHHHRQAGLIPSNSIFFLATKLEELLIRRFDIVACMSPANENYLRTHYPLRTSQRVCTLPVWGKAFPLPEIDRELIRGVYGLPKFRPIVVFGGQLIQGRGVEDLLEMAKLAHEKNSQITFLIVGGGPLEALVKEYIDQGRENLVWIAWVPRQEYLGIIQSCEVALVCTLRDVDVPSFPSKTIDYLRAGLPIVASVEKTTDYGDCLVSLGVGVDVEAGSPALLLSAIETLLDDENKMRSMKERGPVAFDENFEVKHVASRLIQIVKQS</sequence>
<keyword evidence="3" id="KW-0808">Transferase</keyword>
<evidence type="ECO:0000259" key="2">
    <source>
        <dbReference type="Pfam" id="PF13439"/>
    </source>
</evidence>
<dbReference type="EMBL" id="VWXT01000041">
    <property type="protein sequence ID" value="KAA6186807.1"/>
    <property type="molecule type" value="Genomic_DNA"/>
</dbReference>
<dbReference type="AlphaFoldDB" id="A0A5M8FPS8"/>
<dbReference type="GO" id="GO:1901135">
    <property type="term" value="P:carbohydrate derivative metabolic process"/>
    <property type="evidence" value="ECO:0007669"/>
    <property type="project" value="UniProtKB-ARBA"/>
</dbReference>
<gene>
    <name evidence="3" type="ORF">F3K53_03310</name>
</gene>
<dbReference type="GO" id="GO:0016757">
    <property type="term" value="F:glycosyltransferase activity"/>
    <property type="evidence" value="ECO:0007669"/>
    <property type="project" value="InterPro"/>
</dbReference>
<evidence type="ECO:0000313" key="3">
    <source>
        <dbReference type="EMBL" id="KAA6186807.1"/>
    </source>
</evidence>
<organism evidence="3 4">
    <name type="scientific">Pseudomonas veronii</name>
    <dbReference type="NCBI Taxonomy" id="76761"/>
    <lineage>
        <taxon>Bacteria</taxon>
        <taxon>Pseudomonadati</taxon>
        <taxon>Pseudomonadota</taxon>
        <taxon>Gammaproteobacteria</taxon>
        <taxon>Pseudomonadales</taxon>
        <taxon>Pseudomonadaceae</taxon>
        <taxon>Pseudomonas</taxon>
    </lineage>
</organism>
<dbReference type="InterPro" id="IPR001296">
    <property type="entry name" value="Glyco_trans_1"/>
</dbReference>
<feature type="domain" description="Glycosyl transferase family 1" evidence="1">
    <location>
        <begin position="208"/>
        <end position="379"/>
    </location>
</feature>
<dbReference type="PANTHER" id="PTHR12526">
    <property type="entry name" value="GLYCOSYLTRANSFERASE"/>
    <property type="match status" value="1"/>
</dbReference>
<comment type="caution">
    <text evidence="3">The sequence shown here is derived from an EMBL/GenBank/DDBJ whole genome shotgun (WGS) entry which is preliminary data.</text>
</comment>
<dbReference type="Gene3D" id="3.40.50.2000">
    <property type="entry name" value="Glycogen Phosphorylase B"/>
    <property type="match status" value="2"/>
</dbReference>
<protein>
    <submittedName>
        <fullName evidence="3">Glycosyltransferase family 4 protein</fullName>
    </submittedName>
</protein>
<accession>A0A5M8FPS8</accession>
<dbReference type="SUPFAM" id="SSF53756">
    <property type="entry name" value="UDP-Glycosyltransferase/glycogen phosphorylase"/>
    <property type="match status" value="1"/>
</dbReference>